<dbReference type="EMBL" id="PDUD01000004">
    <property type="protein sequence ID" value="PHN07888.1"/>
    <property type="molecule type" value="Genomic_DNA"/>
</dbReference>
<dbReference type="InterPro" id="IPR006860">
    <property type="entry name" value="FecR"/>
</dbReference>
<evidence type="ECO:0000313" key="4">
    <source>
        <dbReference type="Proteomes" id="UP000223913"/>
    </source>
</evidence>
<evidence type="ECO:0000259" key="2">
    <source>
        <dbReference type="Pfam" id="PF04773"/>
    </source>
</evidence>
<evidence type="ECO:0000256" key="1">
    <source>
        <dbReference type="SAM" id="Phobius"/>
    </source>
</evidence>
<sequence length="340" mass="38442">MNNKNYADFIIDQLVEDPDFQRWVLDPTTEDLLFWQEFLVEAPGQLEKITEARRMVLERHGRSGEAELPTDRKSAMHRRLVQNVRQERSRKRRRVLSLSAAASVLLLILAGLYFWQSGLPTDDNQLLVITTPYGQTEKAELPDGSVVILNANSRLSYYEHWETGADREVWLEGEAHFTVEPKPATGAKFLVNTSDLSVKVLGTVFNVYARSQGTRVTLEEGKVTLELKEVPEDRSIVEMQPGDQVRFSARTQEFSDEEVDATAKNSWKDGIIIFDGITLGELGGIITETFGMEVTFKDEQRSRQTITGAGPADDLDLLIQNVEKALKINIIQQDSLLIFN</sequence>
<dbReference type="AlphaFoldDB" id="A0A2D0NHJ7"/>
<comment type="caution">
    <text evidence="3">The sequence shown here is derived from an EMBL/GenBank/DDBJ whole genome shotgun (WGS) entry which is preliminary data.</text>
</comment>
<keyword evidence="1" id="KW-0472">Membrane</keyword>
<dbReference type="GO" id="GO:0016989">
    <property type="term" value="F:sigma factor antagonist activity"/>
    <property type="evidence" value="ECO:0007669"/>
    <property type="project" value="TreeGrafter"/>
</dbReference>
<feature type="transmembrane region" description="Helical" evidence="1">
    <location>
        <begin position="95"/>
        <end position="115"/>
    </location>
</feature>
<gene>
    <name evidence="3" type="ORF">CRP01_03810</name>
</gene>
<organism evidence="3 4">
    <name type="scientific">Flavilitoribacter nigricans (strain ATCC 23147 / DSM 23189 / NBRC 102662 / NCIMB 1420 / SS-2)</name>
    <name type="common">Lewinella nigricans</name>
    <dbReference type="NCBI Taxonomy" id="1122177"/>
    <lineage>
        <taxon>Bacteria</taxon>
        <taxon>Pseudomonadati</taxon>
        <taxon>Bacteroidota</taxon>
        <taxon>Saprospiria</taxon>
        <taxon>Saprospirales</taxon>
        <taxon>Lewinellaceae</taxon>
        <taxon>Flavilitoribacter</taxon>
    </lineage>
</organism>
<dbReference type="Proteomes" id="UP000223913">
    <property type="component" value="Unassembled WGS sequence"/>
</dbReference>
<dbReference type="PIRSF" id="PIRSF018266">
    <property type="entry name" value="FecR"/>
    <property type="match status" value="1"/>
</dbReference>
<dbReference type="Pfam" id="PF04773">
    <property type="entry name" value="FecR"/>
    <property type="match status" value="1"/>
</dbReference>
<dbReference type="PANTHER" id="PTHR30273:SF2">
    <property type="entry name" value="PROTEIN FECR"/>
    <property type="match status" value="1"/>
</dbReference>
<keyword evidence="4" id="KW-1185">Reference proteome</keyword>
<dbReference type="PANTHER" id="PTHR30273">
    <property type="entry name" value="PERIPLASMIC SIGNAL SENSOR AND SIGMA FACTOR ACTIVATOR FECR-RELATED"/>
    <property type="match status" value="1"/>
</dbReference>
<dbReference type="RefSeq" id="WP_099148677.1">
    <property type="nucleotide sequence ID" value="NZ_PDUD01000004.1"/>
</dbReference>
<feature type="domain" description="FecR protein" evidence="2">
    <location>
        <begin position="129"/>
        <end position="223"/>
    </location>
</feature>
<accession>A0A2D0NHJ7</accession>
<name>A0A2D0NHJ7_FLAN2</name>
<dbReference type="OrthoDB" id="1523489at2"/>
<dbReference type="Gene3D" id="2.60.120.1440">
    <property type="match status" value="1"/>
</dbReference>
<evidence type="ECO:0000313" key="3">
    <source>
        <dbReference type="EMBL" id="PHN07888.1"/>
    </source>
</evidence>
<protein>
    <recommendedName>
        <fullName evidence="2">FecR protein domain-containing protein</fullName>
    </recommendedName>
</protein>
<dbReference type="InterPro" id="IPR012373">
    <property type="entry name" value="Ferrdict_sens_TM"/>
</dbReference>
<reference evidence="3 4" key="1">
    <citation type="submission" date="2017-10" db="EMBL/GenBank/DDBJ databases">
        <title>The draft genome sequence of Lewinella nigricans NBRC 102662.</title>
        <authorList>
            <person name="Wang K."/>
        </authorList>
    </citation>
    <scope>NUCLEOTIDE SEQUENCE [LARGE SCALE GENOMIC DNA]</scope>
    <source>
        <strain evidence="3 4">NBRC 102662</strain>
    </source>
</reference>
<dbReference type="Gene3D" id="3.55.50.30">
    <property type="match status" value="1"/>
</dbReference>
<keyword evidence="1" id="KW-1133">Transmembrane helix</keyword>
<proteinExistence type="predicted"/>
<keyword evidence="1" id="KW-0812">Transmembrane</keyword>